<reference evidence="2" key="1">
    <citation type="submission" date="2022-01" db="EMBL/GenBank/DDBJ databases">
        <title>Genome Sequence Resource for Two Populations of Ditylenchus destructor, the Migratory Endoparasitic Phytonematode.</title>
        <authorList>
            <person name="Zhang H."/>
            <person name="Lin R."/>
            <person name="Xie B."/>
        </authorList>
    </citation>
    <scope>NUCLEOTIDE SEQUENCE</scope>
    <source>
        <strain evidence="2">BazhouSP</strain>
    </source>
</reference>
<dbReference type="AlphaFoldDB" id="A0AAD4N8H3"/>
<evidence type="ECO:0000313" key="2">
    <source>
        <dbReference type="EMBL" id="KAI1719078.1"/>
    </source>
</evidence>
<feature type="region of interest" description="Disordered" evidence="1">
    <location>
        <begin position="43"/>
        <end position="101"/>
    </location>
</feature>
<keyword evidence="3" id="KW-1185">Reference proteome</keyword>
<accession>A0AAD4N8H3</accession>
<name>A0AAD4N8H3_9BILA</name>
<sequence>MSDSTAAVQEYFKSVLGHFSCQSFTNHNHTYNYYPLPPVESHNQNKTTAPASQGLIVPPTEPMPKNEPDFYVDVRPEIPLTSSPNNVIGEEEKDPIPLDSGENSVKIKAMVMNSSDQSMYVLLPSENSDDRTVVVRPNCLFYWKEKN</sequence>
<evidence type="ECO:0000256" key="1">
    <source>
        <dbReference type="SAM" id="MobiDB-lite"/>
    </source>
</evidence>
<feature type="compositionally biased region" description="Basic and acidic residues" evidence="1">
    <location>
        <begin position="64"/>
        <end position="76"/>
    </location>
</feature>
<organism evidence="2 3">
    <name type="scientific">Ditylenchus destructor</name>
    <dbReference type="NCBI Taxonomy" id="166010"/>
    <lineage>
        <taxon>Eukaryota</taxon>
        <taxon>Metazoa</taxon>
        <taxon>Ecdysozoa</taxon>
        <taxon>Nematoda</taxon>
        <taxon>Chromadorea</taxon>
        <taxon>Rhabditida</taxon>
        <taxon>Tylenchina</taxon>
        <taxon>Tylenchomorpha</taxon>
        <taxon>Sphaerularioidea</taxon>
        <taxon>Anguinidae</taxon>
        <taxon>Anguininae</taxon>
        <taxon>Ditylenchus</taxon>
    </lineage>
</organism>
<dbReference type="EMBL" id="JAKKPZ010000007">
    <property type="protein sequence ID" value="KAI1719078.1"/>
    <property type="molecule type" value="Genomic_DNA"/>
</dbReference>
<dbReference type="Proteomes" id="UP001201812">
    <property type="component" value="Unassembled WGS sequence"/>
</dbReference>
<protein>
    <submittedName>
        <fullName evidence="2">Uncharacterized protein</fullName>
    </submittedName>
</protein>
<proteinExistence type="predicted"/>
<gene>
    <name evidence="2" type="ORF">DdX_06202</name>
</gene>
<comment type="caution">
    <text evidence="2">The sequence shown here is derived from an EMBL/GenBank/DDBJ whole genome shotgun (WGS) entry which is preliminary data.</text>
</comment>
<evidence type="ECO:0000313" key="3">
    <source>
        <dbReference type="Proteomes" id="UP001201812"/>
    </source>
</evidence>